<dbReference type="Proteomes" id="UP000219612">
    <property type="component" value="Unassembled WGS sequence"/>
</dbReference>
<accession>A0A285J7W1</accession>
<protein>
    <submittedName>
        <fullName evidence="2">2-Methylisocitrate lyase, PEP mutase family</fullName>
    </submittedName>
</protein>
<evidence type="ECO:0000313" key="2">
    <source>
        <dbReference type="EMBL" id="SNY55191.1"/>
    </source>
</evidence>
<name>A0A285J7W1_9ACTN</name>
<dbReference type="SUPFAM" id="SSF51621">
    <property type="entry name" value="Phosphoenolpyruvate/pyruvate domain"/>
    <property type="match status" value="1"/>
</dbReference>
<keyword evidence="3" id="KW-1185">Reference proteome</keyword>
<sequence length="443" mass="43548">MIDGMSSTDLLAPGGVTHVPGVYDPASAALAVRAGIRAAYLSGEAIAATMLEPSTVSATQIADRAAVLGSFLGGVPLLADANVGFEDPDAAVWAALSYQRAGISGIVLNEGSPLRVAAVKERAPGVLVIATAPGDTLGEIIARCRALASAGADAVLPLGARETDLRSLHAALPDVRLVLNRTEGASGGGRHLSDAELAAAGVILVLHPLTAVLAALRAASVAYHALTVPPTATGSEALTAGAPGPAAPGTAAADPAAAGPATPGLAVPGSAVPGSAASGPAAAGAAGPAQATSPAAFAPDLSALTIPAARSAPGSPVEAVEAVDQIDLMPPAVLATLAPGRPASFLPEPVTPLPAPRPAVAPTPFGAPAFGSRDDRPWAAAVEPAERPWDAVSQPDELPASDFDQPRSGDQPRPGVAPAQRPGATASGRTWTSIAREVSRLGT</sequence>
<organism evidence="2 3">
    <name type="scientific">Paractinoplanes atraurantiacus</name>
    <dbReference type="NCBI Taxonomy" id="1036182"/>
    <lineage>
        <taxon>Bacteria</taxon>
        <taxon>Bacillati</taxon>
        <taxon>Actinomycetota</taxon>
        <taxon>Actinomycetes</taxon>
        <taxon>Micromonosporales</taxon>
        <taxon>Micromonosporaceae</taxon>
        <taxon>Paractinoplanes</taxon>
    </lineage>
</organism>
<feature type="region of interest" description="Disordered" evidence="1">
    <location>
        <begin position="381"/>
        <end position="443"/>
    </location>
</feature>
<dbReference type="Pfam" id="PF13714">
    <property type="entry name" value="PEP_mutase"/>
    <property type="match status" value="1"/>
</dbReference>
<dbReference type="InterPro" id="IPR015813">
    <property type="entry name" value="Pyrv/PenolPyrv_kinase-like_dom"/>
</dbReference>
<proteinExistence type="predicted"/>
<dbReference type="InterPro" id="IPR040442">
    <property type="entry name" value="Pyrv_kinase-like_dom_sf"/>
</dbReference>
<dbReference type="EMBL" id="OBDY01000016">
    <property type="protein sequence ID" value="SNY55191.1"/>
    <property type="molecule type" value="Genomic_DNA"/>
</dbReference>
<reference evidence="2 3" key="1">
    <citation type="submission" date="2017-09" db="EMBL/GenBank/DDBJ databases">
        <authorList>
            <person name="Ehlers B."/>
            <person name="Leendertz F.H."/>
        </authorList>
    </citation>
    <scope>NUCLEOTIDE SEQUENCE [LARGE SCALE GENOMIC DNA]</scope>
    <source>
        <strain evidence="2 3">CGMCC 4.6857</strain>
    </source>
</reference>
<feature type="region of interest" description="Disordered" evidence="1">
    <location>
        <begin position="237"/>
        <end position="292"/>
    </location>
</feature>
<evidence type="ECO:0000256" key="1">
    <source>
        <dbReference type="SAM" id="MobiDB-lite"/>
    </source>
</evidence>
<dbReference type="Gene3D" id="3.20.20.60">
    <property type="entry name" value="Phosphoenolpyruvate-binding domains"/>
    <property type="match status" value="2"/>
</dbReference>
<dbReference type="PANTHER" id="PTHR42905">
    <property type="entry name" value="PHOSPHOENOLPYRUVATE CARBOXYLASE"/>
    <property type="match status" value="1"/>
</dbReference>
<keyword evidence="2" id="KW-0456">Lyase</keyword>
<evidence type="ECO:0000313" key="3">
    <source>
        <dbReference type="Proteomes" id="UP000219612"/>
    </source>
</evidence>
<dbReference type="PANTHER" id="PTHR42905:SF5">
    <property type="entry name" value="CARBOXYVINYL-CARBOXYPHOSPHONATE PHOSPHORYLMUTASE, CHLOROPLASTIC"/>
    <property type="match status" value="1"/>
</dbReference>
<gene>
    <name evidence="2" type="ORF">SAMN05421748_11669</name>
</gene>
<dbReference type="GO" id="GO:0016829">
    <property type="term" value="F:lyase activity"/>
    <property type="evidence" value="ECO:0007669"/>
    <property type="project" value="UniProtKB-KW"/>
</dbReference>
<dbReference type="AlphaFoldDB" id="A0A285J7W1"/>
<dbReference type="OrthoDB" id="9771433at2"/>